<dbReference type="GO" id="GO:0003688">
    <property type="term" value="F:DNA replication origin binding"/>
    <property type="evidence" value="ECO:0007669"/>
    <property type="project" value="TreeGrafter"/>
</dbReference>
<feature type="compositionally biased region" description="Acidic residues" evidence="6">
    <location>
        <begin position="187"/>
        <end position="207"/>
    </location>
</feature>
<feature type="domain" description="Origin recognition complex subunit 3 N-terminal" evidence="7">
    <location>
        <begin position="14"/>
        <end position="377"/>
    </location>
</feature>
<protein>
    <submittedName>
        <fullName evidence="9">DEHA2C12100p</fullName>
    </submittedName>
</protein>
<comment type="subcellular location">
    <subcellularLocation>
        <location evidence="1">Nucleus</location>
    </subcellularLocation>
</comment>
<dbReference type="InterPro" id="IPR020795">
    <property type="entry name" value="ORC3"/>
</dbReference>
<dbReference type="Proteomes" id="UP000000599">
    <property type="component" value="Chromosome C"/>
</dbReference>
<dbReference type="GO" id="GO:0006270">
    <property type="term" value="P:DNA replication initiation"/>
    <property type="evidence" value="ECO:0007669"/>
    <property type="project" value="TreeGrafter"/>
</dbReference>
<dbReference type="Pfam" id="PF18137">
    <property type="entry name" value="WHD_ORC"/>
    <property type="match status" value="1"/>
</dbReference>
<evidence type="ECO:0000256" key="3">
    <source>
        <dbReference type="ARBA" id="ARBA00022705"/>
    </source>
</evidence>
<keyword evidence="10" id="KW-1185">Reference proteome</keyword>
<proteinExistence type="inferred from homology"/>
<evidence type="ECO:0000256" key="5">
    <source>
        <dbReference type="ARBA" id="ARBA00023242"/>
    </source>
</evidence>
<dbReference type="PANTHER" id="PTHR12748:SF0">
    <property type="entry name" value="ORIGIN RECOGNITION COMPLEX SUBUNIT 3"/>
    <property type="match status" value="1"/>
</dbReference>
<dbReference type="GO" id="GO:0005656">
    <property type="term" value="C:nuclear pre-replicative complex"/>
    <property type="evidence" value="ECO:0007669"/>
    <property type="project" value="TreeGrafter"/>
</dbReference>
<dbReference type="GeneID" id="2900103"/>
<dbReference type="PANTHER" id="PTHR12748">
    <property type="entry name" value="ORIGIN RECOGNITION COMPLEX SUBUNIT 3"/>
    <property type="match status" value="1"/>
</dbReference>
<feature type="domain" description="Origin recognition complex subunit 3 winged helix C-terminal" evidence="8">
    <location>
        <begin position="620"/>
        <end position="748"/>
    </location>
</feature>
<feature type="region of interest" description="Disordered" evidence="6">
    <location>
        <begin position="183"/>
        <end position="207"/>
    </location>
</feature>
<dbReference type="STRING" id="284592.Q6BUB7"/>
<sequence>MSKRNKDKANLLDADNQKTHYWINPRKKRKNNLIGTLWNKIDVSQTHHNTPFIKLLQGKETDKEVETRYELFNSIWNHQLHKIQTILDHENTELFGKLLQYIEAPFDYGKNNTHIAINNVYKIPIGFLSLGSNTANNIRIIQEFNKFVQLREQKHIKLINLNSKNCANIKSTLREVVKQVLSKKSEETEENDSSDSSEDEESEDEDMDYEGRINYDFDIVEDWCLKQFSREKGNPKNTSSRLIIILQDTDSISNQVLNQLIKLIHSYSNKLPIKLIMGLSSSNVTNWINNNLSNELRILINGFKFNSIDTKLLGFKLIDEAFLNYENDETNPLILNYKLSSIIFNRFKNSNNSIDNLISQFKLSYMIFFYQSPLSVLIDEKFKPNSRYFDALRRLPSFKKYMEKLVFKYNEQRKLLEQQKEFEDFNLDIKRRIDPKEADSLKIEITKLLKSTDSIKTLFDDTRVQFKRYRLSVLNLMNIIYKIQEYSEKPNKEKLEIYKLIINNQVNSSVFLKELLVSLKKNSIDFIRFAKSDALTEEINGVKDIQLSNLRKSLKDNTPTEKVLSCITKYIQSEEIIYKLDDNLFNEIFSLDGGSFVNLGFNFEENYENLMINLIRPKLRSILELGLNDSNSYLQNELISEANTSGSNVPPMICQLFKVYKDAPVSINIYDFYSAFKQSLSRESIISVLVNNDKGDDHKSILQKCQVDNELIWDKIIYAWFLQSCFELINLGLLKEKAKNDYLEKSIWINL</sequence>
<dbReference type="GO" id="GO:0005664">
    <property type="term" value="C:nuclear origin of replication recognition complex"/>
    <property type="evidence" value="ECO:0007669"/>
    <property type="project" value="InterPro"/>
</dbReference>
<dbReference type="InterPro" id="IPR040855">
    <property type="entry name" value="ORC_WH_C"/>
</dbReference>
<dbReference type="eggNOG" id="KOG2538">
    <property type="taxonomic scope" value="Eukaryota"/>
</dbReference>
<accession>Q6BUB7</accession>
<comment type="similarity">
    <text evidence="2">Belongs to the ORC3 family.</text>
</comment>
<dbReference type="InParanoid" id="Q6BUB7"/>
<evidence type="ECO:0000256" key="2">
    <source>
        <dbReference type="ARBA" id="ARBA00010977"/>
    </source>
</evidence>
<dbReference type="FunCoup" id="Q6BUB7">
    <property type="interactions" value="946"/>
</dbReference>
<dbReference type="InterPro" id="IPR045667">
    <property type="entry name" value="ORC3_N"/>
</dbReference>
<dbReference type="Pfam" id="PF07034">
    <property type="entry name" value="ORC3_N"/>
    <property type="match status" value="1"/>
</dbReference>
<dbReference type="EMBL" id="CR382135">
    <property type="protein sequence ID" value="CAG86278.2"/>
    <property type="molecule type" value="Genomic_DNA"/>
</dbReference>
<evidence type="ECO:0000259" key="7">
    <source>
        <dbReference type="Pfam" id="PF07034"/>
    </source>
</evidence>
<evidence type="ECO:0000256" key="1">
    <source>
        <dbReference type="ARBA" id="ARBA00004123"/>
    </source>
</evidence>
<dbReference type="CDD" id="cd20704">
    <property type="entry name" value="Orc3"/>
    <property type="match status" value="1"/>
</dbReference>
<dbReference type="HOGENOM" id="CLU_403318_0_0_1"/>
<keyword evidence="3" id="KW-0235">DNA replication</keyword>
<keyword evidence="5" id="KW-0539">Nucleus</keyword>
<organism evidence="9 10">
    <name type="scientific">Debaryomyces hansenii (strain ATCC 36239 / CBS 767 / BCRC 21394 / JCM 1990 / NBRC 0083 / IGC 2968)</name>
    <name type="common">Yeast</name>
    <name type="synonym">Torulaspora hansenii</name>
    <dbReference type="NCBI Taxonomy" id="284592"/>
    <lineage>
        <taxon>Eukaryota</taxon>
        <taxon>Fungi</taxon>
        <taxon>Dikarya</taxon>
        <taxon>Ascomycota</taxon>
        <taxon>Saccharomycotina</taxon>
        <taxon>Pichiomycetes</taxon>
        <taxon>Debaryomycetaceae</taxon>
        <taxon>Debaryomyces</taxon>
    </lineage>
</organism>
<reference evidence="9 10" key="1">
    <citation type="journal article" date="2004" name="Nature">
        <title>Genome evolution in yeasts.</title>
        <authorList>
            <consortium name="Genolevures"/>
            <person name="Dujon B."/>
            <person name="Sherman D."/>
            <person name="Fischer G."/>
            <person name="Durrens P."/>
            <person name="Casaregola S."/>
            <person name="Lafontaine I."/>
            <person name="de Montigny J."/>
            <person name="Marck C."/>
            <person name="Neuveglise C."/>
            <person name="Talla E."/>
            <person name="Goffard N."/>
            <person name="Frangeul L."/>
            <person name="Aigle M."/>
            <person name="Anthouard V."/>
            <person name="Babour A."/>
            <person name="Barbe V."/>
            <person name="Barnay S."/>
            <person name="Blanchin S."/>
            <person name="Beckerich J.M."/>
            <person name="Beyne E."/>
            <person name="Bleykasten C."/>
            <person name="Boisrame A."/>
            <person name="Boyer J."/>
            <person name="Cattolico L."/>
            <person name="Confanioleri F."/>
            <person name="de Daruvar A."/>
            <person name="Despons L."/>
            <person name="Fabre E."/>
            <person name="Fairhead C."/>
            <person name="Ferry-Dumazet H."/>
            <person name="Groppi A."/>
            <person name="Hantraye F."/>
            <person name="Hennequin C."/>
            <person name="Jauniaux N."/>
            <person name="Joyet P."/>
            <person name="Kachouri R."/>
            <person name="Kerrest A."/>
            <person name="Koszul R."/>
            <person name="Lemaire M."/>
            <person name="Lesur I."/>
            <person name="Ma L."/>
            <person name="Muller H."/>
            <person name="Nicaud J.M."/>
            <person name="Nikolski M."/>
            <person name="Oztas S."/>
            <person name="Ozier-Kalogeropoulos O."/>
            <person name="Pellenz S."/>
            <person name="Potier S."/>
            <person name="Richard G.F."/>
            <person name="Straub M.L."/>
            <person name="Suleau A."/>
            <person name="Swennene D."/>
            <person name="Tekaia F."/>
            <person name="Wesolowski-Louvel M."/>
            <person name="Westhof E."/>
            <person name="Wirth B."/>
            <person name="Zeniou-Meyer M."/>
            <person name="Zivanovic I."/>
            <person name="Bolotin-Fukuhara M."/>
            <person name="Thierry A."/>
            <person name="Bouchier C."/>
            <person name="Caudron B."/>
            <person name="Scarpelli C."/>
            <person name="Gaillardin C."/>
            <person name="Weissenbach J."/>
            <person name="Wincker P."/>
            <person name="Souciet J.L."/>
        </authorList>
    </citation>
    <scope>NUCLEOTIDE SEQUENCE [LARGE SCALE GENOMIC DNA]</scope>
    <source>
        <strain evidence="10">ATCC 36239 / CBS 767 / BCRC 21394 / JCM 1990 / NBRC 0083 / IGC 2968</strain>
    </source>
</reference>
<dbReference type="OMA" id="CPTFMFF"/>
<name>Q6BUB7_DEBHA</name>
<evidence type="ECO:0000313" key="10">
    <source>
        <dbReference type="Proteomes" id="UP000000599"/>
    </source>
</evidence>
<keyword evidence="4" id="KW-0238">DNA-binding</keyword>
<dbReference type="GO" id="GO:0031261">
    <property type="term" value="C:DNA replication preinitiation complex"/>
    <property type="evidence" value="ECO:0007669"/>
    <property type="project" value="TreeGrafter"/>
</dbReference>
<dbReference type="RefSeq" id="XP_458202.2">
    <property type="nucleotide sequence ID" value="XM_458202.1"/>
</dbReference>
<evidence type="ECO:0000313" key="9">
    <source>
        <dbReference type="EMBL" id="CAG86278.2"/>
    </source>
</evidence>
<dbReference type="OrthoDB" id="10265211at2759"/>
<evidence type="ECO:0000256" key="4">
    <source>
        <dbReference type="ARBA" id="ARBA00023125"/>
    </source>
</evidence>
<evidence type="ECO:0000259" key="8">
    <source>
        <dbReference type="Pfam" id="PF18137"/>
    </source>
</evidence>
<dbReference type="KEGG" id="dha:DEHA2C12100g"/>
<gene>
    <name evidence="9" type="ordered locus">DEHA2C12100g</name>
</gene>
<evidence type="ECO:0000256" key="6">
    <source>
        <dbReference type="SAM" id="MobiDB-lite"/>
    </source>
</evidence>
<dbReference type="AlphaFoldDB" id="Q6BUB7"/>